<protein>
    <submittedName>
        <fullName evidence="1">1597_t:CDS:1</fullName>
    </submittedName>
</protein>
<proteinExistence type="predicted"/>
<comment type="caution">
    <text evidence="1">The sequence shown here is derived from an EMBL/GenBank/DDBJ whole genome shotgun (WGS) entry which is preliminary data.</text>
</comment>
<organism evidence="1 2">
    <name type="scientific">Cetraspora pellucida</name>
    <dbReference type="NCBI Taxonomy" id="1433469"/>
    <lineage>
        <taxon>Eukaryota</taxon>
        <taxon>Fungi</taxon>
        <taxon>Fungi incertae sedis</taxon>
        <taxon>Mucoromycota</taxon>
        <taxon>Glomeromycotina</taxon>
        <taxon>Glomeromycetes</taxon>
        <taxon>Diversisporales</taxon>
        <taxon>Gigasporaceae</taxon>
        <taxon>Cetraspora</taxon>
    </lineage>
</organism>
<evidence type="ECO:0000313" key="2">
    <source>
        <dbReference type="Proteomes" id="UP000789759"/>
    </source>
</evidence>
<gene>
    <name evidence="1" type="ORF">CPELLU_LOCUS19057</name>
</gene>
<sequence>MGCITSNLSDKADSIDSQSEFQYVDANNDDEHFMIRYIWQSNFSAPIEHIISKSGSKILDVGCVNVMVVFE</sequence>
<dbReference type="AlphaFoldDB" id="A0A9N9K7A6"/>
<reference evidence="1" key="1">
    <citation type="submission" date="2021-06" db="EMBL/GenBank/DDBJ databases">
        <authorList>
            <person name="Kallberg Y."/>
            <person name="Tangrot J."/>
            <person name="Rosling A."/>
        </authorList>
    </citation>
    <scope>NUCLEOTIDE SEQUENCE</scope>
    <source>
        <strain evidence="1">FL966</strain>
    </source>
</reference>
<name>A0A9N9K7A6_9GLOM</name>
<dbReference type="Proteomes" id="UP000789759">
    <property type="component" value="Unassembled WGS sequence"/>
</dbReference>
<dbReference type="EMBL" id="CAJVQA010042330">
    <property type="protein sequence ID" value="CAG8814745.1"/>
    <property type="molecule type" value="Genomic_DNA"/>
</dbReference>
<keyword evidence="2" id="KW-1185">Reference proteome</keyword>
<evidence type="ECO:0000313" key="1">
    <source>
        <dbReference type="EMBL" id="CAG8814745.1"/>
    </source>
</evidence>
<accession>A0A9N9K7A6</accession>
<dbReference type="OrthoDB" id="10467636at2759"/>